<dbReference type="PANTHER" id="PTHR30535:SF34">
    <property type="entry name" value="MOLYBDATE-BINDING PROTEIN MOLA"/>
    <property type="match status" value="1"/>
</dbReference>
<organism evidence="3">
    <name type="scientific">uncultured Desulfobacteraceae bacterium</name>
    <dbReference type="NCBI Taxonomy" id="218296"/>
    <lineage>
        <taxon>Bacteria</taxon>
        <taxon>Pseudomonadati</taxon>
        <taxon>Thermodesulfobacteriota</taxon>
        <taxon>Desulfobacteria</taxon>
        <taxon>Desulfobacterales</taxon>
        <taxon>Desulfobacteraceae</taxon>
        <taxon>environmental samples</taxon>
    </lineage>
</organism>
<dbReference type="Pfam" id="PF01497">
    <property type="entry name" value="Peripla_BP_2"/>
    <property type="match status" value="1"/>
</dbReference>
<proteinExistence type="predicted"/>
<feature type="domain" description="Fe/B12 periplasmic-binding" evidence="2">
    <location>
        <begin position="37"/>
        <end position="288"/>
    </location>
</feature>
<accession>A0A484HNU6</accession>
<evidence type="ECO:0000256" key="1">
    <source>
        <dbReference type="ARBA" id="ARBA00022729"/>
    </source>
</evidence>
<evidence type="ECO:0000313" key="3">
    <source>
        <dbReference type="EMBL" id="VEN74605.1"/>
    </source>
</evidence>
<dbReference type="EMBL" id="CAACVI010000034">
    <property type="protein sequence ID" value="VEN74605.1"/>
    <property type="molecule type" value="Genomic_DNA"/>
</dbReference>
<protein>
    <submittedName>
        <fullName evidence="3">Iron complex transport system substrate-binding protein</fullName>
    </submittedName>
</protein>
<gene>
    <name evidence="3" type="ORF">EPICR_40190</name>
</gene>
<dbReference type="SUPFAM" id="SSF53807">
    <property type="entry name" value="Helical backbone' metal receptor"/>
    <property type="match status" value="1"/>
</dbReference>
<dbReference type="NCBIfam" id="NF038402">
    <property type="entry name" value="TroA_like"/>
    <property type="match status" value="1"/>
</dbReference>
<name>A0A484HNU6_9BACT</name>
<sequence length="303" mass="33424">MRINQTRRAAAVFFVFFSVLFLLWRGAARSADMEARKIVSLGPVITKMIYMLGAQDRLIANTVYCVAPEEAREKKKIGTVMQADIEKIISLAPDLVIASSLAREKQLDILRRHGVRAIRLQNPKGFSEICDMTARLGKIVGQTERAAEIIAGARRQVEAAIRRTRGLKKRTVFMQIGLKPLRAASKDAFIHDYIVLSSGVNIAENETSGVYSREKVLQEDPDVILIATMGTSKKAGEMEKKRWAAFSSLKAARNGEIHVLDPEIVCSPTPPIFAQGLEEIASLIHPGIGVFKKRPQAFGDGSP</sequence>
<keyword evidence="1" id="KW-0732">Signal</keyword>
<dbReference type="Gene3D" id="3.40.50.1980">
    <property type="entry name" value="Nitrogenase molybdenum iron protein domain"/>
    <property type="match status" value="2"/>
</dbReference>
<dbReference type="AlphaFoldDB" id="A0A484HNU6"/>
<dbReference type="InterPro" id="IPR002491">
    <property type="entry name" value="ABC_transptr_periplasmic_BD"/>
</dbReference>
<evidence type="ECO:0000259" key="2">
    <source>
        <dbReference type="PROSITE" id="PS50983"/>
    </source>
</evidence>
<dbReference type="InterPro" id="IPR054828">
    <property type="entry name" value="Vit_B12_bind_prot"/>
</dbReference>
<dbReference type="PANTHER" id="PTHR30535">
    <property type="entry name" value="VITAMIN B12-BINDING PROTEIN"/>
    <property type="match status" value="1"/>
</dbReference>
<dbReference type="PROSITE" id="PS50983">
    <property type="entry name" value="FE_B12_PBP"/>
    <property type="match status" value="1"/>
</dbReference>
<reference evidence="3" key="1">
    <citation type="submission" date="2019-01" db="EMBL/GenBank/DDBJ databases">
        <authorList>
            <consortium name="Genoscope - CEA"/>
            <person name="William W."/>
        </authorList>
    </citation>
    <scope>NUCLEOTIDE SEQUENCE</scope>
    <source>
        <strain evidence="3">CR-1</strain>
    </source>
</reference>
<dbReference type="InterPro" id="IPR050902">
    <property type="entry name" value="ABC_Transporter_SBP"/>
</dbReference>